<name>A0AA36BPC8_OCTVU</name>
<feature type="region of interest" description="Disordered" evidence="7">
    <location>
        <begin position="881"/>
        <end position="932"/>
    </location>
</feature>
<comment type="subcellular location">
    <subcellularLocation>
        <location evidence="1">Cytoplasm</location>
        <location evidence="1">Cytoskeleton</location>
    </subcellularLocation>
</comment>
<dbReference type="GO" id="GO:0031122">
    <property type="term" value="P:cytoplasmic microtubule organization"/>
    <property type="evidence" value="ECO:0007669"/>
    <property type="project" value="TreeGrafter"/>
</dbReference>
<dbReference type="GO" id="GO:0005874">
    <property type="term" value="C:microtubule"/>
    <property type="evidence" value="ECO:0007669"/>
    <property type="project" value="UniProtKB-KW"/>
</dbReference>
<evidence type="ECO:0000256" key="6">
    <source>
        <dbReference type="SAM" id="Coils"/>
    </source>
</evidence>
<dbReference type="Pfam" id="PF17681">
    <property type="entry name" value="GCP_N_terminal"/>
    <property type="match status" value="1"/>
</dbReference>
<evidence type="ECO:0000256" key="1">
    <source>
        <dbReference type="ARBA" id="ARBA00004245"/>
    </source>
</evidence>
<feature type="compositionally biased region" description="Polar residues" evidence="7">
    <location>
        <begin position="1004"/>
        <end position="1023"/>
    </location>
</feature>
<dbReference type="GO" id="GO:0000922">
    <property type="term" value="C:spindle pole"/>
    <property type="evidence" value="ECO:0007669"/>
    <property type="project" value="InterPro"/>
</dbReference>
<keyword evidence="3" id="KW-0963">Cytoplasm</keyword>
<dbReference type="GO" id="GO:0000278">
    <property type="term" value="P:mitotic cell cycle"/>
    <property type="evidence" value="ECO:0007669"/>
    <property type="project" value="TreeGrafter"/>
</dbReference>
<dbReference type="GO" id="GO:0000930">
    <property type="term" value="C:gamma-tubulin complex"/>
    <property type="evidence" value="ECO:0007669"/>
    <property type="project" value="TreeGrafter"/>
</dbReference>
<keyword evidence="12" id="KW-1185">Reference proteome</keyword>
<dbReference type="Pfam" id="PF04130">
    <property type="entry name" value="GCP_C_terminal"/>
    <property type="match status" value="1"/>
</dbReference>
<feature type="compositionally biased region" description="Polar residues" evidence="7">
    <location>
        <begin position="1066"/>
        <end position="1080"/>
    </location>
</feature>
<evidence type="ECO:0000259" key="10">
    <source>
        <dbReference type="Pfam" id="PF19340"/>
    </source>
</evidence>
<evidence type="ECO:0000256" key="4">
    <source>
        <dbReference type="ARBA" id="ARBA00022701"/>
    </source>
</evidence>
<feature type="compositionally biased region" description="Low complexity" evidence="7">
    <location>
        <begin position="1355"/>
        <end position="1365"/>
    </location>
</feature>
<feature type="domain" description="Gamma-tubulin complex component 6 N-terminal" evidence="10">
    <location>
        <begin position="53"/>
        <end position="388"/>
    </location>
</feature>
<organism evidence="11 12">
    <name type="scientific">Octopus vulgaris</name>
    <name type="common">Common octopus</name>
    <dbReference type="NCBI Taxonomy" id="6645"/>
    <lineage>
        <taxon>Eukaryota</taxon>
        <taxon>Metazoa</taxon>
        <taxon>Spiralia</taxon>
        <taxon>Lophotrochozoa</taxon>
        <taxon>Mollusca</taxon>
        <taxon>Cephalopoda</taxon>
        <taxon>Coleoidea</taxon>
        <taxon>Octopodiformes</taxon>
        <taxon>Octopoda</taxon>
        <taxon>Incirrata</taxon>
        <taxon>Octopodidae</taxon>
        <taxon>Octopus</taxon>
    </lineage>
</organism>
<dbReference type="EMBL" id="OX597833">
    <property type="protein sequence ID" value="CAI9737859.1"/>
    <property type="molecule type" value="Genomic_DNA"/>
</dbReference>
<dbReference type="Pfam" id="PF19340">
    <property type="entry name" value="GCP6_N"/>
    <property type="match status" value="1"/>
</dbReference>
<dbReference type="Proteomes" id="UP001162480">
    <property type="component" value="Chromosome 20"/>
</dbReference>
<evidence type="ECO:0000256" key="7">
    <source>
        <dbReference type="SAM" id="MobiDB-lite"/>
    </source>
</evidence>
<dbReference type="InterPro" id="IPR041470">
    <property type="entry name" value="GCP_N"/>
</dbReference>
<sequence>MGVGALTLYTLSRMEVSFVSLVRQLCKHHVEKMIKDLDYFSQPVRLQGDHNQLVKRFQIKAYNALFGYLEQLARQKKTDSNKTSISGINQQLVKLLSWVVVLLQQNKHEESQQLQILVEKLLKLDSDKLESCLRFLLQLAGSCEQKKGLLGYQRNHYQPRKNTMLKLVGFDYLKSTQKYSSENASFMYYSLYPRELFESNGLDCSHDWQEIFAKSPGQGLSDNFRVKNILNDNHENLTQRTLYGALSHRSVYNLDLKLGLPDLLPNQQRHLVCPKIRSVKTVPMRTSSPLFDEGFLDEETSREEEVSPIVTTMEASSNDSGISQPSDLKTSIWDAALSFKPSEHYTWETVGKHPGLQELPYLTEAGPEAVDKIFAVKLNEMSILCPSLQEASKVTVSVKQLVNDILQLLVGVSSHLFLLNKETQKFYMKDWICVSGLTPTSVDNLLAPFVESGSIYHQLSLLVQLPVHKITDSGGHTYQAFIQAIDNYLLYYRAAVLSIPKDITLLQLEFYCRRLVKQLKFLSGLCHSNGQINSTPSIPVGLELLDYLYKKTVEMWDSEQYYLMLSIFQRACTPFALYLQNWVFHGVCKDEYGEFMIKISDNIVQLTGKENWNDGFQLQIPSTANGFLEFLSGVLHDIFTCGQSLNLIRICNPQHFICNVNNNEVPQIRFFHSKNELKSLQQYSQCYFSRLHQIARQTMQARLERKEKLIQMKKDLAAKAQEMAASELKRINTELENIKKLQQEKKKKEFQLLKEQMEEAQLRKLKEKEMRKKADELSEKEQSLMKAKAEMEAEIKEKIKRHYADLSEQAALREEKALWNVRRARLNDQRTEFLKAEERKWKAIMEEWKSKQTKDDNVDGIAILPQELDPNLPQWAKSALTTARTGQEAELRDVDPNLPSWARHGDSKPLMTIVDDADREEEKEDSPSLPIAKVLSEEKLPSWAKKGISSVDGVVKDIPLGSGESGDTVTKQKTAGVQFPQKPEAGDQLIYPNSFKTVKRKTDSTNTDSGIKSVDQQTPTASKPISPPEEQPLVSHRKQVEGHSITKESSATPEVDQVTLHRKQVENQSISKESAPTSGGDTIIPHKKQVEDQSVSKESAPMSGGDVIIPHKKQVEDQSVSKESSTTSGGDTIIPHKKQVEDQSVSKESSTTSGGEVVIPHKKQVDDQFVSKESSATSGGDTVIPRRKQVTDQCVSNESAAISRGDVVIPHRKWVENQSVSKENYGFLPETQVVHRRKSVDSQGIHQQTYDASPTDLVVHRKKKVPNQSVTQESSESTLNYRHSGIFISPALIGHGYYEFELPVLKQPKDLYAQETDMKDFSIRRKSGVFLSDDLPVVSSSLSSQLPKVKTHNKMSSTMSATTESEPTDDDASKRARFKQRNIHGHASDSTIQKLLYGRKTSSSPENQPNVDNEEDRIGPAEGFEAMFKSWKESFTEPYNCSFNFESGHLLNIGGNLNQIASGRSGISSNASVEDLEAYHQSPLSVLIQQSIQNPLMDQIKLVNKCALDYFLTELSIEEHFSAMWRYLIMGEGDFAFNLTSLLFEKLSMNPHPNEILNPIFLNSIINQAFKCSISAEDKYIKNLSFEITEDSSSTVKDDAKILECLNLAYKVDWPLNIIINKECHRKYRQLYLFLLQLRYAMWLLEQIWRQLKRDAMVNHVPHFSRETQFHRVQTFGYIMREFVKALQNFFVNQVLYISWTNFQKAFHTKVFSLDDLHKLHMDFLDTSLKQSLFMSPANHMMAAIKNMFSLILAFYQTLRSHTWHRDRNGGPIKHPNFPQLLKLYEDFCRYSKHFYDVISALAQQNCEPHLQDLVLLLNYNNWFSQSH</sequence>
<accession>A0AA36BPC8</accession>
<dbReference type="Gene3D" id="1.20.120.1900">
    <property type="entry name" value="Gamma-tubulin complex, C-terminal domain"/>
    <property type="match status" value="1"/>
</dbReference>
<dbReference type="GO" id="GO:0051225">
    <property type="term" value="P:spindle assembly"/>
    <property type="evidence" value="ECO:0007669"/>
    <property type="project" value="TreeGrafter"/>
</dbReference>
<evidence type="ECO:0000256" key="5">
    <source>
        <dbReference type="ARBA" id="ARBA00023212"/>
    </source>
</evidence>
<keyword evidence="4" id="KW-0493">Microtubule</keyword>
<evidence type="ECO:0000256" key="3">
    <source>
        <dbReference type="ARBA" id="ARBA00022490"/>
    </source>
</evidence>
<feature type="region of interest" description="Disordered" evidence="7">
    <location>
        <begin position="959"/>
        <end position="1156"/>
    </location>
</feature>
<dbReference type="GO" id="GO:0051011">
    <property type="term" value="F:microtubule minus-end binding"/>
    <property type="evidence" value="ECO:0007669"/>
    <property type="project" value="TreeGrafter"/>
</dbReference>
<feature type="compositionally biased region" description="Polar residues" evidence="7">
    <location>
        <begin position="1121"/>
        <end position="1130"/>
    </location>
</feature>
<evidence type="ECO:0000256" key="2">
    <source>
        <dbReference type="ARBA" id="ARBA00010337"/>
    </source>
</evidence>
<comment type="similarity">
    <text evidence="2">Belongs to the TUBGCP family.</text>
</comment>
<keyword evidence="5" id="KW-0206">Cytoskeleton</keyword>
<evidence type="ECO:0000313" key="11">
    <source>
        <dbReference type="EMBL" id="CAI9737859.1"/>
    </source>
</evidence>
<reference evidence="11" key="1">
    <citation type="submission" date="2023-08" db="EMBL/GenBank/DDBJ databases">
        <authorList>
            <person name="Alioto T."/>
            <person name="Alioto T."/>
            <person name="Gomez Garrido J."/>
        </authorList>
    </citation>
    <scope>NUCLEOTIDE SEQUENCE</scope>
</reference>
<feature type="domain" description="Gamma tubulin complex component protein N-terminal" evidence="9">
    <location>
        <begin position="402"/>
        <end position="691"/>
    </location>
</feature>
<protein>
    <submittedName>
        <fullName evidence="11">Gamma-tubulin complex component 6-like</fullName>
    </submittedName>
</protein>
<dbReference type="InterPro" id="IPR045818">
    <property type="entry name" value="GCP6_N"/>
</dbReference>
<dbReference type="InterPro" id="IPR007259">
    <property type="entry name" value="GCP"/>
</dbReference>
<feature type="compositionally biased region" description="Acidic residues" evidence="7">
    <location>
        <begin position="915"/>
        <end position="924"/>
    </location>
</feature>
<keyword evidence="6" id="KW-0175">Coiled coil</keyword>
<proteinExistence type="inferred from homology"/>
<evidence type="ECO:0000313" key="12">
    <source>
        <dbReference type="Proteomes" id="UP001162480"/>
    </source>
</evidence>
<evidence type="ECO:0000259" key="9">
    <source>
        <dbReference type="Pfam" id="PF17681"/>
    </source>
</evidence>
<dbReference type="PANTHER" id="PTHR19302">
    <property type="entry name" value="GAMMA TUBULIN COMPLEX PROTEIN"/>
    <property type="match status" value="1"/>
</dbReference>
<feature type="domain" description="Gamma tubulin complex component C-terminal" evidence="8">
    <location>
        <begin position="1519"/>
        <end position="1824"/>
    </location>
</feature>
<dbReference type="PANTHER" id="PTHR19302:SF70">
    <property type="entry name" value="GAMMA-TUBULIN COMPLEX COMPONENT 6"/>
    <property type="match status" value="1"/>
</dbReference>
<dbReference type="InterPro" id="IPR040457">
    <property type="entry name" value="GCP_C"/>
</dbReference>
<dbReference type="GO" id="GO:0007020">
    <property type="term" value="P:microtubule nucleation"/>
    <property type="evidence" value="ECO:0007669"/>
    <property type="project" value="InterPro"/>
</dbReference>
<feature type="coiled-coil region" evidence="6">
    <location>
        <begin position="703"/>
        <end position="801"/>
    </location>
</feature>
<gene>
    <name evidence="11" type="ORF">OCTVUL_1B000991</name>
</gene>
<dbReference type="GO" id="GO:0051321">
    <property type="term" value="P:meiotic cell cycle"/>
    <property type="evidence" value="ECO:0007669"/>
    <property type="project" value="TreeGrafter"/>
</dbReference>
<dbReference type="GO" id="GO:0043015">
    <property type="term" value="F:gamma-tubulin binding"/>
    <property type="evidence" value="ECO:0007669"/>
    <property type="project" value="InterPro"/>
</dbReference>
<feature type="region of interest" description="Disordered" evidence="7">
    <location>
        <begin position="1342"/>
        <end position="1374"/>
    </location>
</feature>
<evidence type="ECO:0000259" key="8">
    <source>
        <dbReference type="Pfam" id="PF04130"/>
    </source>
</evidence>
<dbReference type="InterPro" id="IPR042241">
    <property type="entry name" value="GCP_C_sf"/>
</dbReference>
<feature type="compositionally biased region" description="Polar residues" evidence="7">
    <location>
        <begin position="965"/>
        <end position="975"/>
    </location>
</feature>